<dbReference type="CDD" id="cd00082">
    <property type="entry name" value="HisKA"/>
    <property type="match status" value="1"/>
</dbReference>
<dbReference type="KEGG" id="pgis:I6I06_23085"/>
<dbReference type="PANTHER" id="PTHR43304">
    <property type="entry name" value="PHYTOCHROME-LIKE PROTEIN CPH1"/>
    <property type="match status" value="1"/>
</dbReference>
<dbReference type="SUPFAM" id="SSF55874">
    <property type="entry name" value="ATPase domain of HSP90 chaperone/DNA topoisomerase II/histidine kinase"/>
    <property type="match status" value="1"/>
</dbReference>
<dbReference type="Pfam" id="PF00512">
    <property type="entry name" value="HisKA"/>
    <property type="match status" value="1"/>
</dbReference>
<dbReference type="Gene3D" id="3.30.450.40">
    <property type="match status" value="1"/>
</dbReference>
<dbReference type="Pfam" id="PF02518">
    <property type="entry name" value="HATPase_c"/>
    <property type="match status" value="1"/>
</dbReference>
<dbReference type="GO" id="GO:0000155">
    <property type="term" value="F:phosphorelay sensor kinase activity"/>
    <property type="evidence" value="ECO:0007669"/>
    <property type="project" value="InterPro"/>
</dbReference>
<sequence length="676" mass="75405">MENEFLQVVDALPGLVWTALPNGEVTFLSRRWCEYTGISAENILQYWQDAIHPDDLPELLRRWSDNLTSGEPREIDARLRRFDGEYRWFLIRTRPILDASGHVVKWCGLNTEIEDRRRMEALLAGETELLEMVAGARPMPVILEWLCRLVESVAAGCYCSIAVMQQEGERLELGAAPSLPREFIQSVIDGPADSDPCATAALSNQQVIVADLLADCRWERCSWRQLAVHRRIDACWSTPLVSASGKVMGVCSIHYDRRRTSAPLDHELMGQIVRIASVAVERTQRDATLRRSEAFLAETRRLSSTGGFSKCVSTGEINWSDEVYRMFEFDASKPVSLELIRSRVHPEDRASFDDMLDRQQRGIDYEHEYRLLMPDQSVKYMHVVAHATKDVSGRVEYIAAIQDVTERRRSEAALIEARSELARVARASSFGVLTASIAHEVNQPLSGIITNASTCLRMLGADPPNLDGARETARRTIRDGNRASDVIKRLRALFGKTDATIENVDLNESINEIVTLFRSELHRSRVTVQIELAGDLPYVAGDRIQLQQVILNLLLNALEAMSGIDDRPRQLLVKTEYHAADGVRVSVADTGTGFGGHEPMRVFDPFYTTKPGGMGIGLSVSKSIIDNHDGRLWAASNDSGGATFSFSIPKHPKQHKGGNGRTGRWIAGVTDSPQSK</sequence>
<dbReference type="InterPro" id="IPR029016">
    <property type="entry name" value="GAF-like_dom_sf"/>
</dbReference>
<evidence type="ECO:0000259" key="9">
    <source>
        <dbReference type="PROSITE" id="PS50113"/>
    </source>
</evidence>
<keyword evidence="5" id="KW-0418">Kinase</keyword>
<dbReference type="InterPro" id="IPR052162">
    <property type="entry name" value="Sensor_kinase/Photoreceptor"/>
</dbReference>
<dbReference type="InterPro" id="IPR035965">
    <property type="entry name" value="PAS-like_dom_sf"/>
</dbReference>
<evidence type="ECO:0000313" key="10">
    <source>
        <dbReference type="EMBL" id="QQC65704.1"/>
    </source>
</evidence>
<dbReference type="SUPFAM" id="SSF55781">
    <property type="entry name" value="GAF domain-like"/>
    <property type="match status" value="1"/>
</dbReference>
<dbReference type="CDD" id="cd00130">
    <property type="entry name" value="PAS"/>
    <property type="match status" value="2"/>
</dbReference>
<keyword evidence="3" id="KW-0597">Phosphoprotein</keyword>
<dbReference type="InterPro" id="IPR004358">
    <property type="entry name" value="Sig_transdc_His_kin-like_C"/>
</dbReference>
<dbReference type="SMART" id="SM00065">
    <property type="entry name" value="GAF"/>
    <property type="match status" value="1"/>
</dbReference>
<dbReference type="Gene3D" id="3.30.450.20">
    <property type="entry name" value="PAS domain"/>
    <property type="match status" value="2"/>
</dbReference>
<accession>A0A7T4TAE6</accession>
<evidence type="ECO:0000256" key="6">
    <source>
        <dbReference type="SAM" id="MobiDB-lite"/>
    </source>
</evidence>
<dbReference type="SMART" id="SM00388">
    <property type="entry name" value="HisKA"/>
    <property type="match status" value="1"/>
</dbReference>
<gene>
    <name evidence="10" type="ORF">I6I06_23085</name>
</gene>
<dbReference type="AlphaFoldDB" id="A0A7T4TAE6"/>
<keyword evidence="11" id="KW-1185">Reference proteome</keyword>
<dbReference type="SMART" id="SM00387">
    <property type="entry name" value="HATPase_c"/>
    <property type="match status" value="1"/>
</dbReference>
<evidence type="ECO:0000259" key="7">
    <source>
        <dbReference type="PROSITE" id="PS50109"/>
    </source>
</evidence>
<dbReference type="PRINTS" id="PR00344">
    <property type="entry name" value="BCTRLSENSOR"/>
</dbReference>
<evidence type="ECO:0000259" key="8">
    <source>
        <dbReference type="PROSITE" id="PS50112"/>
    </source>
</evidence>
<proteinExistence type="predicted"/>
<dbReference type="InterPro" id="IPR000014">
    <property type="entry name" value="PAS"/>
</dbReference>
<dbReference type="Pfam" id="PF08447">
    <property type="entry name" value="PAS_3"/>
    <property type="match status" value="2"/>
</dbReference>
<evidence type="ECO:0000256" key="1">
    <source>
        <dbReference type="ARBA" id="ARBA00000085"/>
    </source>
</evidence>
<dbReference type="NCBIfam" id="TIGR00229">
    <property type="entry name" value="sensory_box"/>
    <property type="match status" value="1"/>
</dbReference>
<dbReference type="PROSITE" id="PS50109">
    <property type="entry name" value="HIS_KIN"/>
    <property type="match status" value="1"/>
</dbReference>
<dbReference type="PROSITE" id="PS50113">
    <property type="entry name" value="PAC"/>
    <property type="match status" value="2"/>
</dbReference>
<name>A0A7T4TAE6_9BURK</name>
<dbReference type="FunFam" id="3.30.450.20:FF:000099">
    <property type="entry name" value="Sensory box sensor histidine kinase"/>
    <property type="match status" value="1"/>
</dbReference>
<evidence type="ECO:0000256" key="4">
    <source>
        <dbReference type="ARBA" id="ARBA00022679"/>
    </source>
</evidence>
<feature type="domain" description="PAC" evidence="9">
    <location>
        <begin position="73"/>
        <end position="125"/>
    </location>
</feature>
<dbReference type="Gene3D" id="3.30.565.10">
    <property type="entry name" value="Histidine kinase-like ATPase, C-terminal domain"/>
    <property type="match status" value="1"/>
</dbReference>
<organism evidence="10 11">
    <name type="scientific">Paraburkholderia ginsengisoli</name>
    <dbReference type="NCBI Taxonomy" id="311231"/>
    <lineage>
        <taxon>Bacteria</taxon>
        <taxon>Pseudomonadati</taxon>
        <taxon>Pseudomonadota</taxon>
        <taxon>Betaproteobacteria</taxon>
        <taxon>Burkholderiales</taxon>
        <taxon>Burkholderiaceae</taxon>
        <taxon>Paraburkholderia</taxon>
    </lineage>
</organism>
<dbReference type="PANTHER" id="PTHR43304:SF1">
    <property type="entry name" value="PAC DOMAIN-CONTAINING PROTEIN"/>
    <property type="match status" value="1"/>
</dbReference>
<dbReference type="InterPro" id="IPR003661">
    <property type="entry name" value="HisK_dim/P_dom"/>
</dbReference>
<dbReference type="RefSeq" id="WP_052400455.1">
    <property type="nucleotide sequence ID" value="NZ_CP066076.1"/>
</dbReference>
<dbReference type="InterPro" id="IPR036097">
    <property type="entry name" value="HisK_dim/P_sf"/>
</dbReference>
<dbReference type="Proteomes" id="UP000595610">
    <property type="component" value="Chromosome 2"/>
</dbReference>
<protein>
    <recommendedName>
        <fullName evidence="2">histidine kinase</fullName>
        <ecNumber evidence="2">2.7.13.3</ecNumber>
    </recommendedName>
</protein>
<reference evidence="10 11" key="1">
    <citation type="submission" date="2020-12" db="EMBL/GenBank/DDBJ databases">
        <title>FDA dAtabase for Regulatory Grade micrObial Sequences (FDA-ARGOS): Supporting development and validation of Infectious Disease Dx tests.</title>
        <authorList>
            <person name="Nelson B."/>
            <person name="Plummer A."/>
            <person name="Tallon L."/>
            <person name="Sadzewicz L."/>
            <person name="Zhao X."/>
            <person name="Boylan J."/>
            <person name="Ott S."/>
            <person name="Bowen H."/>
            <person name="Vavikolanu K."/>
            <person name="Mehta A."/>
            <person name="Aluvathingal J."/>
            <person name="Nadendla S."/>
            <person name="Myers T."/>
            <person name="Yan Y."/>
            <person name="Sichtig H."/>
        </authorList>
    </citation>
    <scope>NUCLEOTIDE SEQUENCE [LARGE SCALE GENOMIC DNA]</scope>
    <source>
        <strain evidence="10 11">FDAARGOS_1049</strain>
    </source>
</reference>
<evidence type="ECO:0000256" key="2">
    <source>
        <dbReference type="ARBA" id="ARBA00012438"/>
    </source>
</evidence>
<dbReference type="Gene3D" id="1.10.287.130">
    <property type="match status" value="1"/>
</dbReference>
<dbReference type="InterPro" id="IPR013655">
    <property type="entry name" value="PAS_fold_3"/>
</dbReference>
<dbReference type="InterPro" id="IPR003018">
    <property type="entry name" value="GAF"/>
</dbReference>
<dbReference type="SMART" id="SM00086">
    <property type="entry name" value="PAC"/>
    <property type="match status" value="2"/>
</dbReference>
<comment type="catalytic activity">
    <reaction evidence="1">
        <text>ATP + protein L-histidine = ADP + protein N-phospho-L-histidine.</text>
        <dbReference type="EC" id="2.7.13.3"/>
    </reaction>
</comment>
<evidence type="ECO:0000256" key="5">
    <source>
        <dbReference type="ARBA" id="ARBA00022777"/>
    </source>
</evidence>
<keyword evidence="4" id="KW-0808">Transferase</keyword>
<feature type="domain" description="PAS" evidence="8">
    <location>
        <begin position="1"/>
        <end position="70"/>
    </location>
</feature>
<dbReference type="EMBL" id="CP066076">
    <property type="protein sequence ID" value="QQC65704.1"/>
    <property type="molecule type" value="Genomic_DNA"/>
</dbReference>
<dbReference type="InterPro" id="IPR000700">
    <property type="entry name" value="PAS-assoc_C"/>
</dbReference>
<dbReference type="SMART" id="SM00091">
    <property type="entry name" value="PAS"/>
    <property type="match status" value="1"/>
</dbReference>
<dbReference type="Pfam" id="PF13185">
    <property type="entry name" value="GAF_2"/>
    <property type="match status" value="1"/>
</dbReference>
<feature type="domain" description="Histidine kinase" evidence="7">
    <location>
        <begin position="436"/>
        <end position="652"/>
    </location>
</feature>
<feature type="region of interest" description="Disordered" evidence="6">
    <location>
        <begin position="647"/>
        <end position="676"/>
    </location>
</feature>
<feature type="domain" description="PAC" evidence="9">
    <location>
        <begin position="365"/>
        <end position="416"/>
    </location>
</feature>
<dbReference type="EC" id="2.7.13.3" evidence="2"/>
<dbReference type="InterPro" id="IPR005467">
    <property type="entry name" value="His_kinase_dom"/>
</dbReference>
<dbReference type="InterPro" id="IPR001610">
    <property type="entry name" value="PAC"/>
</dbReference>
<dbReference type="SUPFAM" id="SSF55785">
    <property type="entry name" value="PYP-like sensor domain (PAS domain)"/>
    <property type="match status" value="2"/>
</dbReference>
<dbReference type="PROSITE" id="PS50112">
    <property type="entry name" value="PAS"/>
    <property type="match status" value="1"/>
</dbReference>
<dbReference type="Gene3D" id="2.10.70.100">
    <property type="match status" value="1"/>
</dbReference>
<dbReference type="InterPro" id="IPR003594">
    <property type="entry name" value="HATPase_dom"/>
</dbReference>
<evidence type="ECO:0000256" key="3">
    <source>
        <dbReference type="ARBA" id="ARBA00022553"/>
    </source>
</evidence>
<evidence type="ECO:0000313" key="11">
    <source>
        <dbReference type="Proteomes" id="UP000595610"/>
    </source>
</evidence>
<dbReference type="SUPFAM" id="SSF47384">
    <property type="entry name" value="Homodimeric domain of signal transducing histidine kinase"/>
    <property type="match status" value="1"/>
</dbReference>
<dbReference type="InterPro" id="IPR036890">
    <property type="entry name" value="HATPase_C_sf"/>
</dbReference>